<evidence type="ECO:0000256" key="1">
    <source>
        <dbReference type="SAM" id="SignalP"/>
    </source>
</evidence>
<comment type="caution">
    <text evidence="3">The sequence shown here is derived from an EMBL/GenBank/DDBJ whole genome shotgun (WGS) entry which is preliminary data.</text>
</comment>
<feature type="signal peptide" evidence="1">
    <location>
        <begin position="1"/>
        <end position="18"/>
    </location>
</feature>
<organism evidence="3 4">
    <name type="scientific">Vibrio scophthalmi LMG 19158</name>
    <dbReference type="NCBI Taxonomy" id="870967"/>
    <lineage>
        <taxon>Bacteria</taxon>
        <taxon>Pseudomonadati</taxon>
        <taxon>Pseudomonadota</taxon>
        <taxon>Gammaproteobacteria</taxon>
        <taxon>Vibrionales</taxon>
        <taxon>Vibrionaceae</taxon>
        <taxon>Vibrio</taxon>
    </lineage>
</organism>
<evidence type="ECO:0000259" key="2">
    <source>
        <dbReference type="Pfam" id="PF00089"/>
    </source>
</evidence>
<reference evidence="3 4" key="1">
    <citation type="journal article" date="2012" name="Int. J. Syst. Evol. Microbiol.">
        <title>Vibrio caribbeanicus sp. nov., isolated from the marine sponge Scleritoderma cyanea.</title>
        <authorList>
            <person name="Hoffmann M."/>
            <person name="Monday S.R."/>
            <person name="Allard M.W."/>
            <person name="Strain E.A."/>
            <person name="Whittaker P."/>
            <person name="Naum M."/>
            <person name="McCarthy P.J."/>
            <person name="Lopez J.V."/>
            <person name="Fischer M."/>
            <person name="Brown E.W."/>
        </authorList>
    </citation>
    <scope>NUCLEOTIDE SEQUENCE [LARGE SCALE GENOMIC DNA]</scope>
    <source>
        <strain evidence="3 4">LMG 19158</strain>
    </source>
</reference>
<dbReference type="SUPFAM" id="SSF50494">
    <property type="entry name" value="Trypsin-like serine proteases"/>
    <property type="match status" value="1"/>
</dbReference>
<dbReference type="Proteomes" id="UP000004349">
    <property type="component" value="Unassembled WGS sequence"/>
</dbReference>
<dbReference type="AlphaFoldDB" id="F9RVX3"/>
<dbReference type="GO" id="GO:0004252">
    <property type="term" value="F:serine-type endopeptidase activity"/>
    <property type="evidence" value="ECO:0007669"/>
    <property type="project" value="InterPro"/>
</dbReference>
<keyword evidence="1" id="KW-0732">Signal</keyword>
<feature type="chain" id="PRO_5003387009" description="Peptidase S1 domain-containing protein" evidence="1">
    <location>
        <begin position="19"/>
        <end position="390"/>
    </location>
</feature>
<proteinExistence type="predicted"/>
<dbReference type="InterPro" id="IPR043504">
    <property type="entry name" value="Peptidase_S1_PA_chymotrypsin"/>
</dbReference>
<dbReference type="eggNOG" id="ENOG5031TT6">
    <property type="taxonomic scope" value="Bacteria"/>
</dbReference>
<gene>
    <name evidence="3" type="ORF">VIS19158_20666</name>
</gene>
<evidence type="ECO:0000313" key="4">
    <source>
        <dbReference type="Proteomes" id="UP000004349"/>
    </source>
</evidence>
<dbReference type="InterPro" id="IPR001254">
    <property type="entry name" value="Trypsin_dom"/>
</dbReference>
<sequence>MKRLLLVLAVIVSFTTSAGSGRTDRSITQHKEFALQTKFDFACGLNGGSATLIDPFWVITANHVSTAKADGDNTLNCFSFEKDKNGEYKKIRHVVARAEQKNNLGEYEFPYFNDRGFGDFALVRLDTPVIGIKPARLPTRDMIDYDKTYTVTQIGFGNYDGRNGGNKQVIYSAYEDRWLAEYSHTPNVMQATELNWLAIHGDSGSGITIERDGEHYIIGEIGLQYSTQELGWSDTFDDVIARLPFIKETIKSQSFAYAEVIDFEQVRWEPQTQESIENLHAGFSHWWALNVDFNGTEWKESGELYSHIYADSGQIYSIEAVIPEGIAAFDLFVNGRHVAHNIDATEQSLKVTVNAFKQMTDLIKIEFRPINPTGERIILDHLIVKEHQPK</sequence>
<dbReference type="InterPro" id="IPR009003">
    <property type="entry name" value="Peptidase_S1_PA"/>
</dbReference>
<name>F9RVX3_9VIBR</name>
<feature type="domain" description="Peptidase S1" evidence="2">
    <location>
        <begin position="46"/>
        <end position="210"/>
    </location>
</feature>
<dbReference type="Pfam" id="PF00089">
    <property type="entry name" value="Trypsin"/>
    <property type="match status" value="1"/>
</dbReference>
<evidence type="ECO:0000313" key="3">
    <source>
        <dbReference type="EMBL" id="EGU29299.1"/>
    </source>
</evidence>
<dbReference type="Gene3D" id="2.40.10.10">
    <property type="entry name" value="Trypsin-like serine proteases"/>
    <property type="match status" value="1"/>
</dbReference>
<dbReference type="GO" id="GO:0006508">
    <property type="term" value="P:proteolysis"/>
    <property type="evidence" value="ECO:0007669"/>
    <property type="project" value="InterPro"/>
</dbReference>
<dbReference type="EMBL" id="AFWE01000226">
    <property type="protein sequence ID" value="EGU29299.1"/>
    <property type="molecule type" value="Genomic_DNA"/>
</dbReference>
<dbReference type="RefSeq" id="WP_005600121.1">
    <property type="nucleotide sequence ID" value="NZ_AFWE01000226.1"/>
</dbReference>
<accession>F9RVX3</accession>
<protein>
    <recommendedName>
        <fullName evidence="2">Peptidase S1 domain-containing protein</fullName>
    </recommendedName>
</protein>